<feature type="region of interest" description="Disordered" evidence="1">
    <location>
        <begin position="1"/>
        <end position="25"/>
    </location>
</feature>
<protein>
    <submittedName>
        <fullName evidence="2">Uncharacterized protein</fullName>
    </submittedName>
</protein>
<organism evidence="2 3">
    <name type="scientific">Pleurodeles waltl</name>
    <name type="common">Iberian ribbed newt</name>
    <dbReference type="NCBI Taxonomy" id="8319"/>
    <lineage>
        <taxon>Eukaryota</taxon>
        <taxon>Metazoa</taxon>
        <taxon>Chordata</taxon>
        <taxon>Craniata</taxon>
        <taxon>Vertebrata</taxon>
        <taxon>Euteleostomi</taxon>
        <taxon>Amphibia</taxon>
        <taxon>Batrachia</taxon>
        <taxon>Caudata</taxon>
        <taxon>Salamandroidea</taxon>
        <taxon>Salamandridae</taxon>
        <taxon>Pleurodelinae</taxon>
        <taxon>Pleurodeles</taxon>
    </lineage>
</organism>
<evidence type="ECO:0000256" key="1">
    <source>
        <dbReference type="SAM" id="MobiDB-lite"/>
    </source>
</evidence>
<evidence type="ECO:0000313" key="3">
    <source>
        <dbReference type="Proteomes" id="UP001066276"/>
    </source>
</evidence>
<proteinExistence type="predicted"/>
<feature type="compositionally biased region" description="Basic and acidic residues" evidence="1">
    <location>
        <begin position="52"/>
        <end position="101"/>
    </location>
</feature>
<dbReference type="AlphaFoldDB" id="A0AAV7V1L5"/>
<feature type="compositionally biased region" description="Basic and acidic residues" evidence="1">
    <location>
        <begin position="146"/>
        <end position="156"/>
    </location>
</feature>
<gene>
    <name evidence="2" type="ORF">NDU88_004370</name>
</gene>
<feature type="compositionally biased region" description="Basic and acidic residues" evidence="1">
    <location>
        <begin position="1"/>
        <end position="11"/>
    </location>
</feature>
<accession>A0AAV7V1L5</accession>
<evidence type="ECO:0000313" key="2">
    <source>
        <dbReference type="EMBL" id="KAJ1195088.1"/>
    </source>
</evidence>
<reference evidence="2" key="1">
    <citation type="journal article" date="2022" name="bioRxiv">
        <title>Sequencing and chromosome-scale assembly of the giantPleurodeles waltlgenome.</title>
        <authorList>
            <person name="Brown T."/>
            <person name="Elewa A."/>
            <person name="Iarovenko S."/>
            <person name="Subramanian E."/>
            <person name="Araus A.J."/>
            <person name="Petzold A."/>
            <person name="Susuki M."/>
            <person name="Suzuki K.-i.T."/>
            <person name="Hayashi T."/>
            <person name="Toyoda A."/>
            <person name="Oliveira C."/>
            <person name="Osipova E."/>
            <person name="Leigh N.D."/>
            <person name="Simon A."/>
            <person name="Yun M.H."/>
        </authorList>
    </citation>
    <scope>NUCLEOTIDE SEQUENCE</scope>
    <source>
        <strain evidence="2">20211129_DDA</strain>
        <tissue evidence="2">Liver</tissue>
    </source>
</reference>
<dbReference type="EMBL" id="JANPWB010000004">
    <property type="protein sequence ID" value="KAJ1195088.1"/>
    <property type="molecule type" value="Genomic_DNA"/>
</dbReference>
<feature type="region of interest" description="Disordered" evidence="1">
    <location>
        <begin position="52"/>
        <end position="156"/>
    </location>
</feature>
<comment type="caution">
    <text evidence="2">The sequence shown here is derived from an EMBL/GenBank/DDBJ whole genome shotgun (WGS) entry which is preliminary data.</text>
</comment>
<sequence length="156" mass="17211">MRTRAGGRERGPNAGAGEAEALRARAEQAEALRARAEQAEALRARAETLRARADQTETLRARAEQAESLRARAEQAETLRALSERAGRGPESPERETEDGRSGGITKRRVLYAEHGNSKSGHKVNKRLTQCNLRKKGTDGESWWEESSRDESGTMV</sequence>
<keyword evidence="3" id="KW-1185">Reference proteome</keyword>
<name>A0AAV7V1L5_PLEWA</name>
<dbReference type="Proteomes" id="UP001066276">
    <property type="component" value="Chromosome 2_2"/>
</dbReference>